<dbReference type="PANTHER" id="PTHR14084">
    <property type="entry name" value="KYNURENINASE"/>
    <property type="match status" value="1"/>
</dbReference>
<dbReference type="GO" id="GO:0019441">
    <property type="term" value="P:L-tryptophan catabolic process to kynurenine"/>
    <property type="evidence" value="ECO:0007669"/>
    <property type="project" value="TreeGrafter"/>
</dbReference>
<dbReference type="UniPathway" id="UPA00334">
    <property type="reaction ID" value="UER00455"/>
</dbReference>
<dbReference type="GO" id="GO:0097053">
    <property type="term" value="P:L-kynurenine catabolic process"/>
    <property type="evidence" value="ECO:0007669"/>
    <property type="project" value="UniProtKB-UniPathway"/>
</dbReference>
<dbReference type="PANTHER" id="PTHR14084:SF0">
    <property type="entry name" value="KYNURENINASE"/>
    <property type="match status" value="1"/>
</dbReference>
<dbReference type="Pfam" id="PF22580">
    <property type="entry name" value="KYNU_C"/>
    <property type="match status" value="1"/>
</dbReference>
<sequence>MTISLDDARRLDEKDPLAPFRDRFITPADDGLIAYLDGNSLGRPPRATQERLNSLLTQEWGTRLIRSWSEGWMELPGRVGDALGEAALGAAPGQVVIADSTSVCLYKLLRGALALRPGRTEIVTDRRNFPTDSYIVQGIADELGLTVRWIDSHPDAGVTAEELAAALTANTAVVTLSHVAYRSAWIADMAALTALTHEHGALIVWDLCHSVGSIPVQLDATGADLAVGCTYKFLNAGPGAPAFVYVRTAHQETFRQPVWGWMGEAAPFAMGDNYRPAPGVRRVLSGTPPITGMIGVEEGVALTAEAGIDRIRAKGMALAEMVAELAEEWLVPHGVRIASPRDPDRRGSHVTLARADAAELSQRLIAAGVIIDFRPPDGIRVGLSPLTTGFAETWRAMDVTRALAAGEASGWTTRAPAGPGG</sequence>
<dbReference type="InterPro" id="IPR010111">
    <property type="entry name" value="Kynureninase"/>
</dbReference>
<comment type="catalytic activity">
    <reaction evidence="5">
        <text>L-kynurenine + H2O = anthranilate + L-alanine + H(+)</text>
        <dbReference type="Rhea" id="RHEA:16813"/>
        <dbReference type="ChEBI" id="CHEBI:15377"/>
        <dbReference type="ChEBI" id="CHEBI:15378"/>
        <dbReference type="ChEBI" id="CHEBI:16567"/>
        <dbReference type="ChEBI" id="CHEBI:57959"/>
        <dbReference type="ChEBI" id="CHEBI:57972"/>
        <dbReference type="EC" id="3.7.1.3"/>
    </reaction>
</comment>
<name>A0A6G4A6Y2_9ACTN</name>
<dbReference type="UniPathway" id="UPA00253">
    <property type="reaction ID" value="UER00329"/>
</dbReference>
<evidence type="ECO:0000256" key="4">
    <source>
        <dbReference type="NCBIfam" id="TIGR01814"/>
    </source>
</evidence>
<evidence type="ECO:0000313" key="7">
    <source>
        <dbReference type="EMBL" id="NEW69156.1"/>
    </source>
</evidence>
<evidence type="ECO:0000313" key="8">
    <source>
        <dbReference type="Proteomes" id="UP000476310"/>
    </source>
</evidence>
<dbReference type="Proteomes" id="UP000476310">
    <property type="component" value="Unassembled WGS sequence"/>
</dbReference>
<evidence type="ECO:0000256" key="5">
    <source>
        <dbReference type="PIRNR" id="PIRNR038800"/>
    </source>
</evidence>
<dbReference type="GO" id="GO:0043420">
    <property type="term" value="P:anthranilate metabolic process"/>
    <property type="evidence" value="ECO:0007669"/>
    <property type="project" value="TreeGrafter"/>
</dbReference>
<dbReference type="Gene3D" id="3.40.640.10">
    <property type="entry name" value="Type I PLP-dependent aspartate aminotransferase-like (Major domain)"/>
    <property type="match status" value="1"/>
</dbReference>
<dbReference type="InterPro" id="IPR015422">
    <property type="entry name" value="PyrdxlP-dep_Trfase_small"/>
</dbReference>
<comment type="cofactor">
    <cofactor evidence="5">
        <name>pyridoxal 5'-phosphate</name>
        <dbReference type="ChEBI" id="CHEBI:597326"/>
    </cofactor>
</comment>
<dbReference type="InterPro" id="IPR015424">
    <property type="entry name" value="PyrdxlP-dep_Trfase"/>
</dbReference>
<comment type="pathway">
    <text evidence="5">Cofactor biosynthesis; NAD(+) biosynthesis; quinolinate from L-kynurenine: step 2/3.</text>
</comment>
<dbReference type="InterPro" id="IPR000653">
    <property type="entry name" value="DegT/StrS_aminotransferase"/>
</dbReference>
<comment type="pathway">
    <text evidence="5">Amino-acid degradation; L-kynurenine degradation; L-alanine and anthranilate from L-kynurenine: step 1/1.</text>
</comment>
<proteinExistence type="inferred from homology"/>
<organism evidence="7 8">
    <name type="scientific">Streptomyces rhizosphaericus</name>
    <dbReference type="NCBI Taxonomy" id="114699"/>
    <lineage>
        <taxon>Bacteria</taxon>
        <taxon>Bacillati</taxon>
        <taxon>Actinomycetota</taxon>
        <taxon>Actinomycetes</taxon>
        <taxon>Kitasatosporales</taxon>
        <taxon>Streptomycetaceae</taxon>
        <taxon>Streptomyces</taxon>
        <taxon>Streptomyces violaceusniger group</taxon>
    </lineage>
</organism>
<dbReference type="EMBL" id="JAAIKT010000001">
    <property type="protein sequence ID" value="NEW69156.1"/>
    <property type="molecule type" value="Genomic_DNA"/>
</dbReference>
<evidence type="ECO:0000256" key="1">
    <source>
        <dbReference type="ARBA" id="ARBA00022642"/>
    </source>
</evidence>
<evidence type="ECO:0000256" key="3">
    <source>
        <dbReference type="ARBA" id="ARBA00022898"/>
    </source>
</evidence>
<keyword evidence="8" id="KW-1185">Reference proteome</keyword>
<comment type="subunit">
    <text evidence="5">Homodimer.</text>
</comment>
<keyword evidence="2 5" id="KW-0378">Hydrolase</keyword>
<dbReference type="GO" id="GO:0030429">
    <property type="term" value="F:kynureninase activity"/>
    <property type="evidence" value="ECO:0007669"/>
    <property type="project" value="UniProtKB-UniRule"/>
</dbReference>
<dbReference type="PIRSF" id="PIRSF038800">
    <property type="entry name" value="KYNU"/>
    <property type="match status" value="1"/>
</dbReference>
<keyword evidence="3 5" id="KW-0663">Pyridoxal phosphate</keyword>
<comment type="caution">
    <text evidence="7">The sequence shown here is derived from an EMBL/GenBank/DDBJ whole genome shotgun (WGS) entry which is preliminary data.</text>
</comment>
<dbReference type="AlphaFoldDB" id="A0A6G4A6Y2"/>
<keyword evidence="1 5" id="KW-0662">Pyridine nucleotide biosynthesis</keyword>
<comment type="function">
    <text evidence="5">Catalyzes the cleavage of L-kynurenine (L-Kyn) and L-3-hydroxykynurenine (L-3OHKyn) into anthranilic acid (AA) and 3-hydroxyanthranilic acid (3-OHAA), respectively.</text>
</comment>
<accession>A0A6G4A6Y2</accession>
<gene>
    <name evidence="7" type="primary">kynU</name>
    <name evidence="7" type="ORF">G4H13_01710</name>
</gene>
<reference evidence="7" key="1">
    <citation type="submission" date="2020-02" db="EMBL/GenBank/DDBJ databases">
        <title>A new Streptomyces sp. for controlling soil-borne diseases.</title>
        <authorList>
            <person name="Li X."/>
            <person name="Tian Y."/>
            <person name="Gao K."/>
        </authorList>
    </citation>
    <scope>NUCLEOTIDE SEQUENCE [LARGE SCALE GENOMIC DNA]</scope>
    <source>
        <strain evidence="7">0250</strain>
    </source>
</reference>
<dbReference type="GO" id="GO:0030170">
    <property type="term" value="F:pyridoxal phosphate binding"/>
    <property type="evidence" value="ECO:0007669"/>
    <property type="project" value="UniProtKB-UniRule"/>
</dbReference>
<dbReference type="NCBIfam" id="TIGR01814">
    <property type="entry name" value="kynureninase"/>
    <property type="match status" value="1"/>
</dbReference>
<comment type="catalytic activity">
    <reaction evidence="5">
        <text>3-hydroxy-L-kynurenine + H2O = 3-hydroxyanthranilate + L-alanine + H(+)</text>
        <dbReference type="Rhea" id="RHEA:25143"/>
        <dbReference type="ChEBI" id="CHEBI:15377"/>
        <dbReference type="ChEBI" id="CHEBI:15378"/>
        <dbReference type="ChEBI" id="CHEBI:36559"/>
        <dbReference type="ChEBI" id="CHEBI:57972"/>
        <dbReference type="ChEBI" id="CHEBI:58125"/>
        <dbReference type="EC" id="3.7.1.3"/>
    </reaction>
</comment>
<comment type="similarity">
    <text evidence="5">Belongs to the kynureninase family.</text>
</comment>
<evidence type="ECO:0000256" key="6">
    <source>
        <dbReference type="RuleBase" id="RU004508"/>
    </source>
</evidence>
<comment type="similarity">
    <text evidence="6">Belongs to the DegT/DnrJ/EryC1 family.</text>
</comment>
<dbReference type="InterPro" id="IPR015421">
    <property type="entry name" value="PyrdxlP-dep_Trfase_major"/>
</dbReference>
<dbReference type="EC" id="3.7.1.3" evidence="4 5"/>
<dbReference type="Gene3D" id="3.90.1150.10">
    <property type="entry name" value="Aspartate Aminotransferase, domain 1"/>
    <property type="match status" value="1"/>
</dbReference>
<dbReference type="RefSeq" id="WP_164422942.1">
    <property type="nucleotide sequence ID" value="NZ_JAAIKT010000001.1"/>
</dbReference>
<dbReference type="SUPFAM" id="SSF53383">
    <property type="entry name" value="PLP-dependent transferases"/>
    <property type="match status" value="1"/>
</dbReference>
<dbReference type="Pfam" id="PF01041">
    <property type="entry name" value="DegT_DnrJ_EryC1"/>
    <property type="match status" value="1"/>
</dbReference>
<evidence type="ECO:0000256" key="2">
    <source>
        <dbReference type="ARBA" id="ARBA00022801"/>
    </source>
</evidence>
<dbReference type="GO" id="GO:0005737">
    <property type="term" value="C:cytoplasm"/>
    <property type="evidence" value="ECO:0007669"/>
    <property type="project" value="UniProtKB-UniRule"/>
</dbReference>
<dbReference type="GO" id="GO:0009435">
    <property type="term" value="P:NAD+ biosynthetic process"/>
    <property type="evidence" value="ECO:0007669"/>
    <property type="project" value="UniProtKB-UniRule"/>
</dbReference>
<protein>
    <recommendedName>
        <fullName evidence="4 5">Kynureninase</fullName>
        <ecNumber evidence="4 5">3.7.1.3</ecNumber>
    </recommendedName>
</protein>